<comment type="catalytic activity">
    <reaction evidence="9">
        <text>a (3R)-hydroxyacyl-[ACP] = a (2E)-enoyl-[ACP] + H2O</text>
        <dbReference type="Rhea" id="RHEA:13097"/>
        <dbReference type="Rhea" id="RHEA-COMP:9925"/>
        <dbReference type="Rhea" id="RHEA-COMP:9945"/>
        <dbReference type="ChEBI" id="CHEBI:15377"/>
        <dbReference type="ChEBI" id="CHEBI:78784"/>
        <dbReference type="ChEBI" id="CHEBI:78827"/>
        <dbReference type="EC" id="4.2.1.59"/>
    </reaction>
</comment>
<dbReference type="NCBIfam" id="TIGR01750">
    <property type="entry name" value="fabZ"/>
    <property type="match status" value="1"/>
</dbReference>
<protein>
    <recommendedName>
        <fullName evidence="9">3-hydroxyacyl-[acyl-carrier-protein] dehydratase FabZ</fullName>
        <ecNumber evidence="9">4.2.1.59</ecNumber>
    </recommendedName>
    <alternativeName>
        <fullName evidence="9">(3R)-hydroxymyristoyl-[acyl-carrier-protein] dehydratase</fullName>
        <shortName evidence="9">(3R)-hydroxymyristoyl-ACP dehydrase</shortName>
    </alternativeName>
    <alternativeName>
        <fullName evidence="9">Beta-hydroxyacyl-ACP dehydratase</fullName>
    </alternativeName>
</protein>
<evidence type="ECO:0000256" key="3">
    <source>
        <dbReference type="ARBA" id="ARBA00022490"/>
    </source>
</evidence>
<reference evidence="10 11" key="1">
    <citation type="submission" date="2022-10" db="EMBL/GenBank/DDBJ databases">
        <title>Host association and intracellularity evolved multiple times independently in the Rickettsiales.</title>
        <authorList>
            <person name="Castelli M."/>
            <person name="Nardi T."/>
            <person name="Gammuto L."/>
            <person name="Bellinzona G."/>
            <person name="Sabaneyeva E."/>
            <person name="Potekhin A."/>
            <person name="Serra V."/>
            <person name="Petroni G."/>
            <person name="Sassera D."/>
        </authorList>
    </citation>
    <scope>NUCLEOTIDE SEQUENCE [LARGE SCALE GENOMIC DNA]</scope>
    <source>
        <strain evidence="10 11">Kr 154-4</strain>
    </source>
</reference>
<dbReference type="PANTHER" id="PTHR30272">
    <property type="entry name" value="3-HYDROXYACYL-[ACYL-CARRIER-PROTEIN] DEHYDRATASE"/>
    <property type="match status" value="1"/>
</dbReference>
<comment type="similarity">
    <text evidence="2 9">Belongs to the thioester dehydratase family. FabZ subfamily.</text>
</comment>
<evidence type="ECO:0000256" key="9">
    <source>
        <dbReference type="HAMAP-Rule" id="MF_00406"/>
    </source>
</evidence>
<comment type="subcellular location">
    <subcellularLocation>
        <location evidence="1 9">Cytoplasm</location>
    </subcellularLocation>
</comment>
<organism evidence="10 11">
    <name type="scientific">Candidatus Trichorickettsia mobilis</name>
    <dbReference type="NCBI Taxonomy" id="1346319"/>
    <lineage>
        <taxon>Bacteria</taxon>
        <taxon>Pseudomonadati</taxon>
        <taxon>Pseudomonadota</taxon>
        <taxon>Alphaproteobacteria</taxon>
        <taxon>Rickettsiales</taxon>
        <taxon>Rickettsiaceae</taxon>
        <taxon>Rickettsieae</taxon>
        <taxon>Candidatus Trichorickettsia</taxon>
    </lineage>
</organism>
<keyword evidence="5 9" id="KW-0441">Lipid A biosynthesis</keyword>
<dbReference type="PANTHER" id="PTHR30272:SF1">
    <property type="entry name" value="3-HYDROXYACYL-[ACYL-CARRIER-PROTEIN] DEHYDRATASE"/>
    <property type="match status" value="1"/>
</dbReference>
<dbReference type="SUPFAM" id="SSF54637">
    <property type="entry name" value="Thioesterase/thiol ester dehydrase-isomerase"/>
    <property type="match status" value="1"/>
</dbReference>
<dbReference type="CDD" id="cd01288">
    <property type="entry name" value="FabZ"/>
    <property type="match status" value="1"/>
</dbReference>
<gene>
    <name evidence="9" type="primary">fabZ</name>
    <name evidence="10" type="ORF">Trichorick_00932</name>
</gene>
<evidence type="ECO:0000256" key="1">
    <source>
        <dbReference type="ARBA" id="ARBA00004496"/>
    </source>
</evidence>
<keyword evidence="11" id="KW-1185">Reference proteome</keyword>
<evidence type="ECO:0000256" key="6">
    <source>
        <dbReference type="ARBA" id="ARBA00023098"/>
    </source>
</evidence>
<keyword evidence="4 9" id="KW-0444">Lipid biosynthesis</keyword>
<evidence type="ECO:0000256" key="2">
    <source>
        <dbReference type="ARBA" id="ARBA00009174"/>
    </source>
</evidence>
<evidence type="ECO:0000256" key="7">
    <source>
        <dbReference type="ARBA" id="ARBA00023239"/>
    </source>
</evidence>
<name>A0ABZ0USN2_9RICK</name>
<dbReference type="EMBL" id="CP112932">
    <property type="protein sequence ID" value="WPY01039.1"/>
    <property type="molecule type" value="Genomic_DNA"/>
</dbReference>
<dbReference type="Gene3D" id="3.10.129.10">
    <property type="entry name" value="Hotdog Thioesterase"/>
    <property type="match status" value="1"/>
</dbReference>
<dbReference type="InterPro" id="IPR013114">
    <property type="entry name" value="FabA_FabZ"/>
</dbReference>
<evidence type="ECO:0000256" key="4">
    <source>
        <dbReference type="ARBA" id="ARBA00022516"/>
    </source>
</evidence>
<keyword evidence="3 9" id="KW-0963">Cytoplasm</keyword>
<dbReference type="NCBIfam" id="NF000582">
    <property type="entry name" value="PRK00006.1"/>
    <property type="match status" value="1"/>
</dbReference>
<evidence type="ECO:0000313" key="11">
    <source>
        <dbReference type="Proteomes" id="UP001326613"/>
    </source>
</evidence>
<keyword evidence="7 9" id="KW-0456">Lyase</keyword>
<dbReference type="RefSeq" id="WP_323737850.1">
    <property type="nucleotide sequence ID" value="NZ_CP112932.1"/>
</dbReference>
<sequence length="148" mass="16944">MNVEIIDIVEIMKMIPHRYPFLLIDKVIALQPNHSIVGIKNVTVNEPQFTGHFPHRPIMPGVLIIEAMAQLSAVLVSKSMDTKEDKDVYFMSIESTKFRKIVEPGDTMYLYSTIEQNRSQVWKFAARAEINNTIAAESFFTAMVKNRL</sequence>
<dbReference type="Proteomes" id="UP001326613">
    <property type="component" value="Chromosome"/>
</dbReference>
<accession>A0ABZ0USN2</accession>
<comment type="function">
    <text evidence="8 9">Involved in unsaturated fatty acids biosynthesis. Catalyzes the dehydration of short chain beta-hydroxyacyl-ACPs and long chain saturated and unsaturated beta-hydroxyacyl-ACPs.</text>
</comment>
<dbReference type="InterPro" id="IPR029069">
    <property type="entry name" value="HotDog_dom_sf"/>
</dbReference>
<dbReference type="InterPro" id="IPR010084">
    <property type="entry name" value="FabZ"/>
</dbReference>
<evidence type="ECO:0000313" key="10">
    <source>
        <dbReference type="EMBL" id="WPY01039.1"/>
    </source>
</evidence>
<evidence type="ECO:0000256" key="5">
    <source>
        <dbReference type="ARBA" id="ARBA00022556"/>
    </source>
</evidence>
<dbReference type="HAMAP" id="MF_00406">
    <property type="entry name" value="FabZ"/>
    <property type="match status" value="1"/>
</dbReference>
<feature type="active site" evidence="9">
    <location>
        <position position="52"/>
    </location>
</feature>
<dbReference type="EC" id="4.2.1.59" evidence="9"/>
<keyword evidence="6 9" id="KW-0443">Lipid metabolism</keyword>
<dbReference type="Pfam" id="PF07977">
    <property type="entry name" value="FabA"/>
    <property type="match status" value="1"/>
</dbReference>
<proteinExistence type="inferred from homology"/>
<evidence type="ECO:0000256" key="8">
    <source>
        <dbReference type="ARBA" id="ARBA00025049"/>
    </source>
</evidence>